<dbReference type="Proteomes" id="UP001596053">
    <property type="component" value="Unassembled WGS sequence"/>
</dbReference>
<comment type="caution">
    <text evidence="1">The sequence shown here is derived from an EMBL/GenBank/DDBJ whole genome shotgun (WGS) entry which is preliminary data.</text>
</comment>
<name>A0ABW0IY08_9HYPH</name>
<evidence type="ECO:0000313" key="1">
    <source>
        <dbReference type="EMBL" id="MFC5423211.1"/>
    </source>
</evidence>
<reference evidence="2" key="1">
    <citation type="journal article" date="2019" name="Int. J. Syst. Evol. Microbiol.">
        <title>The Global Catalogue of Microorganisms (GCM) 10K type strain sequencing project: providing services to taxonomists for standard genome sequencing and annotation.</title>
        <authorList>
            <consortium name="The Broad Institute Genomics Platform"/>
            <consortium name="The Broad Institute Genome Sequencing Center for Infectious Disease"/>
            <person name="Wu L."/>
            <person name="Ma J."/>
        </authorList>
    </citation>
    <scope>NUCLEOTIDE SEQUENCE [LARGE SCALE GENOMIC DNA]</scope>
    <source>
        <strain evidence="2">NCAIM B.01391</strain>
    </source>
</reference>
<protein>
    <recommendedName>
        <fullName evidence="3">YkgJ family cysteine cluster protein</fullName>
    </recommendedName>
</protein>
<proteinExistence type="predicted"/>
<dbReference type="InterPro" id="IPR052572">
    <property type="entry name" value="UPF0153_domain"/>
</dbReference>
<sequence>MAESSQAGTMRSGRTLNHLVPGRDCGDCVACCEVLRIVDPEVGKPAGVMCRHNTGSGCGIHATRPEICRRWFCLWRRIDAMPDDARPDRCGVIFCLEGEEDHPNPFARLCVVARPVASPRALRSELVRQVVAMFVRQGELPVWLHRHGVRSLIHPPSDLADAIERPERTPFQAFLPAALAWRRRHRSIWPQG</sequence>
<dbReference type="RefSeq" id="WP_377801376.1">
    <property type="nucleotide sequence ID" value="NZ_JBHSLW010000067.1"/>
</dbReference>
<dbReference type="EMBL" id="JBHSLW010000067">
    <property type="protein sequence ID" value="MFC5423211.1"/>
    <property type="molecule type" value="Genomic_DNA"/>
</dbReference>
<keyword evidence="2" id="KW-1185">Reference proteome</keyword>
<accession>A0ABW0IY08</accession>
<dbReference type="PANTHER" id="PTHR36931:SF1">
    <property type="entry name" value="UPF0153 PROTEIN YEIW"/>
    <property type="match status" value="1"/>
</dbReference>
<evidence type="ECO:0000313" key="2">
    <source>
        <dbReference type="Proteomes" id="UP001596053"/>
    </source>
</evidence>
<organism evidence="1 2">
    <name type="scientific">Bosea eneae</name>
    <dbReference type="NCBI Taxonomy" id="151454"/>
    <lineage>
        <taxon>Bacteria</taxon>
        <taxon>Pseudomonadati</taxon>
        <taxon>Pseudomonadota</taxon>
        <taxon>Alphaproteobacteria</taxon>
        <taxon>Hyphomicrobiales</taxon>
        <taxon>Boseaceae</taxon>
        <taxon>Bosea</taxon>
    </lineage>
</organism>
<gene>
    <name evidence="1" type="ORF">ACFPOB_27060</name>
</gene>
<evidence type="ECO:0008006" key="3">
    <source>
        <dbReference type="Google" id="ProtNLM"/>
    </source>
</evidence>
<dbReference type="PANTHER" id="PTHR36931">
    <property type="entry name" value="UPF0153 PROTEIN YEIW"/>
    <property type="match status" value="1"/>
</dbReference>